<dbReference type="RefSeq" id="WP_143785637.1">
    <property type="nucleotide sequence ID" value="NZ_FUZU01000001.1"/>
</dbReference>
<gene>
    <name evidence="1" type="ORF">SAMN05660236_1336</name>
</gene>
<reference evidence="1 2" key="1">
    <citation type="submission" date="2017-02" db="EMBL/GenBank/DDBJ databases">
        <authorList>
            <person name="Peterson S.W."/>
        </authorList>
    </citation>
    <scope>NUCLEOTIDE SEQUENCE [LARGE SCALE GENOMIC DNA]</scope>
    <source>
        <strain evidence="1 2">DSM 25262</strain>
    </source>
</reference>
<dbReference type="EMBL" id="FUZU01000001">
    <property type="protein sequence ID" value="SKC53399.1"/>
    <property type="molecule type" value="Genomic_DNA"/>
</dbReference>
<sequence>MSYLGFYCMTTLYDKVRCCLLLSLLIFSCSEEKIIPQEENLPIKVSAEERRNSSVAVPQFENSSFEGNTIQPWIEFTDLGYPTSPFVVDNGSVQSTDVSPLLMQSNFPSGYYRIGVNAKADSTAIVLYLKKGKRQLIELDRYVFQDSSNIAYEFFLTDSVNSIGFQAHGKATVYDVKVYQYQPFNK</sequence>
<dbReference type="STRING" id="688867.SAMN05660236_1336"/>
<dbReference type="AlphaFoldDB" id="A0A1T5JQ11"/>
<evidence type="ECO:0000313" key="1">
    <source>
        <dbReference type="EMBL" id="SKC53399.1"/>
    </source>
</evidence>
<keyword evidence="2" id="KW-1185">Reference proteome</keyword>
<name>A0A1T5JQ11_9BACT</name>
<evidence type="ECO:0000313" key="2">
    <source>
        <dbReference type="Proteomes" id="UP000190961"/>
    </source>
</evidence>
<dbReference type="Proteomes" id="UP000190961">
    <property type="component" value="Unassembled WGS sequence"/>
</dbReference>
<accession>A0A1T5JQ11</accession>
<proteinExistence type="predicted"/>
<organism evidence="1 2">
    <name type="scientific">Ohtaekwangia koreensis</name>
    <dbReference type="NCBI Taxonomy" id="688867"/>
    <lineage>
        <taxon>Bacteria</taxon>
        <taxon>Pseudomonadati</taxon>
        <taxon>Bacteroidota</taxon>
        <taxon>Cytophagia</taxon>
        <taxon>Cytophagales</taxon>
        <taxon>Fulvivirgaceae</taxon>
        <taxon>Ohtaekwangia</taxon>
    </lineage>
</organism>
<protein>
    <submittedName>
        <fullName evidence="1">Uncharacterized protein</fullName>
    </submittedName>
</protein>